<dbReference type="InterPro" id="IPR029039">
    <property type="entry name" value="Flavoprotein-like_sf"/>
</dbReference>
<feature type="region of interest" description="Disordered" evidence="17">
    <location>
        <begin position="1"/>
        <end position="66"/>
    </location>
</feature>
<dbReference type="PROSITE" id="PS50902">
    <property type="entry name" value="FLAVODOXIN_LIKE"/>
    <property type="match status" value="1"/>
</dbReference>
<keyword evidence="6 15" id="KW-0288">FMN</keyword>
<dbReference type="InterPro" id="IPR023173">
    <property type="entry name" value="NADPH_Cyt_P450_Rdtase_alpha"/>
</dbReference>
<keyword evidence="7 15" id="KW-0479">Metal-binding</keyword>
<evidence type="ECO:0000256" key="9">
    <source>
        <dbReference type="ARBA" id="ARBA00022857"/>
    </source>
</evidence>
<sequence length="1130" mass="125633">MSCPFDPSTKTVASQQEASCPFSGTQAPPTSAEVCPFNPASEKTTQTDEVPPPTSEKEIPIPQPPETFLLGNLPDVDPVFSIGSIWKLKPIYGDIFKLNLKGNVIFISSRDLVDEVCNEDRFEKFVSGPLKEVRALTGDGLFTAHQYEPAWGIAHRTLMPVFGPIAIRKMFPQMLDISSQMILNWDRLGPDHVIDSADDFTRLAFDTIAFCACSYRFNSFLTPDPPTFATQMAEVLVEAGKRAMRPNIENNLRVWSAKETESKIKDMWKLGDDLVAERRAHPQPENSDLLNTMLYQKDPLTGHMMTDENIRFNLTTFLVAGHETTSGTLAFMWYLLLKDPEKLHKAQKEVDEVLGDNAIELKHLSQLKYVEACIRETLRVQSPIGALAMHAKEETLLAGKYRVKSNEKIQVNVRDLHRDRKVWGDDADDFRPERLLNGGWEALPRNAWKPFGNGARACIGRALAEQEMLIATALMLQRFQVEMADPSYDLQHKSTLTIKPDHFGFKVRRRPGKDIMVGIPGAPSAQVQAAAAAVKSATTTTATEAKPLTVVYGSNAGTCKNFAEDLAANGEKYGFQVKVQTMDSITEALPTDHPLVIISPSYEGKPADNAKKFVTWLEAHSTNENLAKGVKYAVFGAGNSEWFSTFHRIPKLVNDLLDTTGGQRICDIGLVDVKEDLMGPWEDWTEKLWAALREDSGTTTEVVEKDIDVKFEPADAVSTLAGEEMSCGIVKENRVVAEASEFGPEKRHTEIELPEGMSYQTGDYLVVLPSNHPDDVKRVLRRFKLQADDIVSISGTKKTFLTGKTSLSVHDLISNRVELATPASFRQVETLANATTAKDSKIHTLTSKTVYETDILPKRFSVLDLLEDYPECTLSFAKYLDMVQPLKPRQYSVASSILANHPTSTSPSTPQHIQETAAIHYDVHNSPSLSTTPTNPRTHHGVASTYLASLRPGDKLHCTIRPTNTSFHLPTDPTTPVIMIAAGSGIAPMRGFLSERAAIKKGGAVAQGQALLYYGCRSHEKDFVYSAELKKWEDEGVVSVRPAFSRQGPEGEEKYRYVQDRMWEERKELEELYRGGAKIFLCGSAGRLARGVEETLVRIWRGSGEGRSEGEGREWLEGVREGRYVSDVFD</sequence>
<evidence type="ECO:0000256" key="12">
    <source>
        <dbReference type="ARBA" id="ARBA00023004"/>
    </source>
</evidence>
<dbReference type="InterPro" id="IPR017927">
    <property type="entry name" value="FAD-bd_FR_type"/>
</dbReference>
<name>A0A6G1GM66_9PEZI</name>
<dbReference type="GO" id="GO:0003958">
    <property type="term" value="F:NADPH-hemoprotein reductase activity"/>
    <property type="evidence" value="ECO:0007669"/>
    <property type="project" value="UniProtKB-UniRule"/>
</dbReference>
<dbReference type="Proteomes" id="UP000800041">
    <property type="component" value="Unassembled WGS sequence"/>
</dbReference>
<keyword evidence="12 15" id="KW-0408">Iron</keyword>
<dbReference type="GO" id="GO:0050660">
    <property type="term" value="F:flavin adenine dinucleotide binding"/>
    <property type="evidence" value="ECO:0007669"/>
    <property type="project" value="TreeGrafter"/>
</dbReference>
<evidence type="ECO:0000256" key="3">
    <source>
        <dbReference type="ARBA" id="ARBA00022448"/>
    </source>
</evidence>
<dbReference type="OrthoDB" id="1470350at2759"/>
<dbReference type="PROSITE" id="PS51384">
    <property type="entry name" value="FAD_FR"/>
    <property type="match status" value="1"/>
</dbReference>
<dbReference type="PIRSF" id="PIRSF000209">
    <property type="entry name" value="Bifunctional_P450_P450R"/>
    <property type="match status" value="1"/>
</dbReference>
<evidence type="ECO:0000256" key="11">
    <source>
        <dbReference type="ARBA" id="ARBA00023002"/>
    </source>
</evidence>
<dbReference type="InterPro" id="IPR023206">
    <property type="entry name" value="Bifunctional_P450_P450_red"/>
</dbReference>
<dbReference type="EMBL" id="ML977191">
    <property type="protein sequence ID" value="KAF1981914.1"/>
    <property type="molecule type" value="Genomic_DNA"/>
</dbReference>
<keyword evidence="8 15" id="KW-0274">FAD</keyword>
<evidence type="ECO:0000256" key="2">
    <source>
        <dbReference type="ARBA" id="ARBA00010018"/>
    </source>
</evidence>
<keyword evidence="11 15" id="KW-0560">Oxidoreductase</keyword>
<evidence type="ECO:0000256" key="17">
    <source>
        <dbReference type="SAM" id="MobiDB-lite"/>
    </source>
</evidence>
<dbReference type="InterPro" id="IPR003097">
    <property type="entry name" value="CysJ-like_FAD-binding"/>
</dbReference>
<feature type="binding site" description="axial binding residue" evidence="16">
    <location>
        <position position="458"/>
    </location>
    <ligand>
        <name>heme</name>
        <dbReference type="ChEBI" id="CHEBI:30413"/>
    </ligand>
    <ligandPart>
        <name>Fe</name>
        <dbReference type="ChEBI" id="CHEBI:18248"/>
    </ligandPart>
</feature>
<dbReference type="InterPro" id="IPR017938">
    <property type="entry name" value="Riboflavin_synthase-like_b-brl"/>
</dbReference>
<dbReference type="AlphaFoldDB" id="A0A6G1GM66"/>
<dbReference type="GO" id="GO:0005506">
    <property type="term" value="F:iron ion binding"/>
    <property type="evidence" value="ECO:0007669"/>
    <property type="project" value="UniProtKB-UniRule"/>
</dbReference>
<dbReference type="Pfam" id="PF00667">
    <property type="entry name" value="FAD_binding_1"/>
    <property type="match status" value="1"/>
</dbReference>
<evidence type="ECO:0000256" key="16">
    <source>
        <dbReference type="PIRSR" id="PIRSR000209-1"/>
    </source>
</evidence>
<evidence type="ECO:0000313" key="21">
    <source>
        <dbReference type="Proteomes" id="UP000800041"/>
    </source>
</evidence>
<dbReference type="Pfam" id="PF00258">
    <property type="entry name" value="Flavodoxin_1"/>
    <property type="match status" value="1"/>
</dbReference>
<dbReference type="GO" id="GO:0005829">
    <property type="term" value="C:cytosol"/>
    <property type="evidence" value="ECO:0007669"/>
    <property type="project" value="TreeGrafter"/>
</dbReference>
<dbReference type="Gene3D" id="3.40.50.80">
    <property type="entry name" value="Nucleotide-binding domain of ferredoxin-NADP reductase (FNR) module"/>
    <property type="match status" value="1"/>
</dbReference>
<evidence type="ECO:0000313" key="20">
    <source>
        <dbReference type="EMBL" id="KAF1981914.1"/>
    </source>
</evidence>
<dbReference type="PANTHER" id="PTHR19384">
    <property type="entry name" value="NITRIC OXIDE SYNTHASE-RELATED"/>
    <property type="match status" value="1"/>
</dbReference>
<dbReference type="InterPro" id="IPR001094">
    <property type="entry name" value="Flavdoxin-like"/>
</dbReference>
<evidence type="ECO:0000256" key="1">
    <source>
        <dbReference type="ARBA" id="ARBA00001971"/>
    </source>
</evidence>
<evidence type="ECO:0000256" key="13">
    <source>
        <dbReference type="ARBA" id="ARBA00023033"/>
    </source>
</evidence>
<evidence type="ECO:0000259" key="18">
    <source>
        <dbReference type="PROSITE" id="PS50902"/>
    </source>
</evidence>
<comment type="cofactor">
    <cofactor evidence="15">
        <name>FAD</name>
        <dbReference type="ChEBI" id="CHEBI:57692"/>
    </cofactor>
    <cofactor evidence="15">
        <name>FMN</name>
        <dbReference type="ChEBI" id="CHEBI:58210"/>
    </cofactor>
</comment>
<dbReference type="SUPFAM" id="SSF52218">
    <property type="entry name" value="Flavoproteins"/>
    <property type="match status" value="1"/>
</dbReference>
<keyword evidence="5 15" id="KW-0285">Flavoprotein</keyword>
<dbReference type="GO" id="GO:0070330">
    <property type="term" value="F:aromatase activity"/>
    <property type="evidence" value="ECO:0007669"/>
    <property type="project" value="UniProtKB-UniRule"/>
</dbReference>
<dbReference type="InterPro" id="IPR001128">
    <property type="entry name" value="Cyt_P450"/>
</dbReference>
<dbReference type="GO" id="GO:0010181">
    <property type="term" value="F:FMN binding"/>
    <property type="evidence" value="ECO:0007669"/>
    <property type="project" value="UniProtKB-UniRule"/>
</dbReference>
<dbReference type="EC" id="1.6.2.4" evidence="15"/>
<keyword evidence="10 15" id="KW-0249">Electron transport</keyword>
<dbReference type="CDD" id="cd11068">
    <property type="entry name" value="CYP120A1"/>
    <property type="match status" value="1"/>
</dbReference>
<evidence type="ECO:0000259" key="19">
    <source>
        <dbReference type="PROSITE" id="PS51384"/>
    </source>
</evidence>
<reference evidence="20" key="1">
    <citation type="journal article" date="2020" name="Stud. Mycol.">
        <title>101 Dothideomycetes genomes: a test case for predicting lifestyles and emergence of pathogens.</title>
        <authorList>
            <person name="Haridas S."/>
            <person name="Albert R."/>
            <person name="Binder M."/>
            <person name="Bloem J."/>
            <person name="Labutti K."/>
            <person name="Salamov A."/>
            <person name="Andreopoulos B."/>
            <person name="Baker S."/>
            <person name="Barry K."/>
            <person name="Bills G."/>
            <person name="Bluhm B."/>
            <person name="Cannon C."/>
            <person name="Castanera R."/>
            <person name="Culley D."/>
            <person name="Daum C."/>
            <person name="Ezra D."/>
            <person name="Gonzalez J."/>
            <person name="Henrissat B."/>
            <person name="Kuo A."/>
            <person name="Liang C."/>
            <person name="Lipzen A."/>
            <person name="Lutzoni F."/>
            <person name="Magnuson J."/>
            <person name="Mondo S."/>
            <person name="Nolan M."/>
            <person name="Ohm R."/>
            <person name="Pangilinan J."/>
            <person name="Park H.-J."/>
            <person name="Ramirez L."/>
            <person name="Alfaro M."/>
            <person name="Sun H."/>
            <person name="Tritt A."/>
            <person name="Yoshinaga Y."/>
            <person name="Zwiers L.-H."/>
            <person name="Turgeon B."/>
            <person name="Goodwin S."/>
            <person name="Spatafora J."/>
            <person name="Crous P."/>
            <person name="Grigoriev I."/>
        </authorList>
    </citation>
    <scope>NUCLEOTIDE SEQUENCE</scope>
    <source>
        <strain evidence="20">CBS 113979</strain>
    </source>
</reference>
<keyword evidence="4 15" id="KW-0349">Heme</keyword>
<keyword evidence="9 15" id="KW-0521">NADP</keyword>
<proteinExistence type="inferred from homology"/>
<comment type="catalytic activity">
    <reaction evidence="14 15">
        <text>2 oxidized [cytochrome P450] + NADPH = 2 reduced [cytochrome P450] + NADP(+) + H(+)</text>
        <dbReference type="Rhea" id="RHEA:24040"/>
        <dbReference type="Rhea" id="RHEA-COMP:14627"/>
        <dbReference type="Rhea" id="RHEA-COMP:14628"/>
        <dbReference type="ChEBI" id="CHEBI:15378"/>
        <dbReference type="ChEBI" id="CHEBI:55376"/>
        <dbReference type="ChEBI" id="CHEBI:57783"/>
        <dbReference type="ChEBI" id="CHEBI:58349"/>
        <dbReference type="ChEBI" id="CHEBI:60344"/>
        <dbReference type="EC" id="1.6.2.4"/>
    </reaction>
</comment>
<dbReference type="Gene3D" id="1.20.990.10">
    <property type="entry name" value="NADPH-cytochrome p450 Reductase, Chain A, domain 3"/>
    <property type="match status" value="1"/>
</dbReference>
<keyword evidence="3 15" id="KW-0813">Transport</keyword>
<organism evidence="20 21">
    <name type="scientific">Aulographum hederae CBS 113979</name>
    <dbReference type="NCBI Taxonomy" id="1176131"/>
    <lineage>
        <taxon>Eukaryota</taxon>
        <taxon>Fungi</taxon>
        <taxon>Dikarya</taxon>
        <taxon>Ascomycota</taxon>
        <taxon>Pezizomycotina</taxon>
        <taxon>Dothideomycetes</taxon>
        <taxon>Pleosporomycetidae</taxon>
        <taxon>Aulographales</taxon>
        <taxon>Aulographaceae</taxon>
    </lineage>
</organism>
<dbReference type="Pfam" id="PF00067">
    <property type="entry name" value="p450"/>
    <property type="match status" value="1"/>
</dbReference>
<dbReference type="Gene3D" id="1.10.630.10">
    <property type="entry name" value="Cytochrome P450"/>
    <property type="match status" value="1"/>
</dbReference>
<protein>
    <recommendedName>
        <fullName evidence="15">Bifunctional cytochrome P450/NADPH--P450 reductase</fullName>
    </recommendedName>
    <domain>
        <recommendedName>
            <fullName evidence="15">Cytochrome P450</fullName>
            <ecNumber evidence="15">1.14.14.1</ecNumber>
        </recommendedName>
    </domain>
    <domain>
        <recommendedName>
            <fullName evidence="15">NADPH--cytochrome P450 reductase</fullName>
            <ecNumber evidence="15">1.6.2.4</ecNumber>
        </recommendedName>
    </domain>
</protein>
<dbReference type="PANTHER" id="PTHR19384:SF127">
    <property type="entry name" value="BIFUNCTIONAL CYTOCHROME P450_NADPH--P450 REDUCTASE"/>
    <property type="match status" value="1"/>
</dbReference>
<dbReference type="InterPro" id="IPR017972">
    <property type="entry name" value="Cyt_P450_CS"/>
</dbReference>
<dbReference type="SUPFAM" id="SSF48264">
    <property type="entry name" value="Cytochrome P450"/>
    <property type="match status" value="1"/>
</dbReference>
<evidence type="ECO:0000256" key="7">
    <source>
        <dbReference type="ARBA" id="ARBA00022723"/>
    </source>
</evidence>
<dbReference type="PRINTS" id="PR00371">
    <property type="entry name" value="FPNCR"/>
</dbReference>
<dbReference type="Pfam" id="PF00175">
    <property type="entry name" value="NAD_binding_1"/>
    <property type="match status" value="1"/>
</dbReference>
<evidence type="ECO:0000256" key="6">
    <source>
        <dbReference type="ARBA" id="ARBA00022643"/>
    </source>
</evidence>
<feature type="compositionally biased region" description="Polar residues" evidence="17">
    <location>
        <begin position="8"/>
        <end position="29"/>
    </location>
</feature>
<dbReference type="PRINTS" id="PR00369">
    <property type="entry name" value="FLAVODOXIN"/>
</dbReference>
<dbReference type="InterPro" id="IPR039261">
    <property type="entry name" value="FNR_nucleotide-bd"/>
</dbReference>
<evidence type="ECO:0000256" key="10">
    <source>
        <dbReference type="ARBA" id="ARBA00022982"/>
    </source>
</evidence>
<dbReference type="InterPro" id="IPR036396">
    <property type="entry name" value="Cyt_P450_sf"/>
</dbReference>
<evidence type="ECO:0000256" key="15">
    <source>
        <dbReference type="PIRNR" id="PIRNR000209"/>
    </source>
</evidence>
<dbReference type="InterPro" id="IPR001433">
    <property type="entry name" value="OxRdtase_FAD/NAD-bd"/>
</dbReference>
<dbReference type="InterPro" id="IPR008254">
    <property type="entry name" value="Flavodoxin/NO_synth"/>
</dbReference>
<feature type="domain" description="FAD-binding FR-type" evidence="19">
    <location>
        <begin position="723"/>
        <end position="970"/>
    </location>
</feature>
<comment type="similarity">
    <text evidence="2 15">In the N-terminal section; belongs to the cytochrome P450 family.</text>
</comment>
<accession>A0A6G1GM66</accession>
<dbReference type="Gene3D" id="2.40.30.10">
    <property type="entry name" value="Translation factors"/>
    <property type="match status" value="1"/>
</dbReference>
<gene>
    <name evidence="20" type="ORF">K402DRAFT_467156</name>
</gene>
<comment type="catalytic activity">
    <reaction evidence="15">
        <text>an organic molecule + reduced [NADPH--hemoprotein reductase] + O2 = an alcohol + oxidized [NADPH--hemoprotein reductase] + H2O + H(+)</text>
        <dbReference type="Rhea" id="RHEA:17149"/>
        <dbReference type="Rhea" id="RHEA-COMP:11964"/>
        <dbReference type="Rhea" id="RHEA-COMP:11965"/>
        <dbReference type="ChEBI" id="CHEBI:15377"/>
        <dbReference type="ChEBI" id="CHEBI:15378"/>
        <dbReference type="ChEBI" id="CHEBI:15379"/>
        <dbReference type="ChEBI" id="CHEBI:30879"/>
        <dbReference type="ChEBI" id="CHEBI:57618"/>
        <dbReference type="ChEBI" id="CHEBI:58210"/>
        <dbReference type="ChEBI" id="CHEBI:142491"/>
        <dbReference type="EC" id="1.14.14.1"/>
    </reaction>
</comment>
<dbReference type="EC" id="1.14.14.1" evidence="15"/>
<evidence type="ECO:0000256" key="4">
    <source>
        <dbReference type="ARBA" id="ARBA00022617"/>
    </source>
</evidence>
<keyword evidence="21" id="KW-1185">Reference proteome</keyword>
<feature type="domain" description="Flavodoxin-like" evidence="18">
    <location>
        <begin position="548"/>
        <end position="689"/>
    </location>
</feature>
<dbReference type="FunFam" id="1.10.630.10:FF:000040">
    <property type="entry name" value="Bifunctional cytochrome P450/NADPH--P450 reductase"/>
    <property type="match status" value="1"/>
</dbReference>
<dbReference type="InterPro" id="IPR001709">
    <property type="entry name" value="Flavoprot_Pyr_Nucl_cyt_Rdtase"/>
</dbReference>
<comment type="cofactor">
    <cofactor evidence="1 15 16">
        <name>heme</name>
        <dbReference type="ChEBI" id="CHEBI:30413"/>
    </cofactor>
</comment>
<dbReference type="PROSITE" id="PS00086">
    <property type="entry name" value="CYTOCHROME_P450"/>
    <property type="match status" value="1"/>
</dbReference>
<keyword evidence="13 15" id="KW-0503">Monooxygenase</keyword>
<evidence type="ECO:0000256" key="8">
    <source>
        <dbReference type="ARBA" id="ARBA00022827"/>
    </source>
</evidence>
<dbReference type="SUPFAM" id="SSF52343">
    <property type="entry name" value="Ferredoxin reductase-like, C-terminal NADP-linked domain"/>
    <property type="match status" value="1"/>
</dbReference>
<dbReference type="GO" id="GO:0020037">
    <property type="term" value="F:heme binding"/>
    <property type="evidence" value="ECO:0007669"/>
    <property type="project" value="UniProtKB-UniRule"/>
</dbReference>
<dbReference type="Gene3D" id="3.40.50.360">
    <property type="match status" value="1"/>
</dbReference>
<dbReference type="SUPFAM" id="SSF63380">
    <property type="entry name" value="Riboflavin synthase domain-like"/>
    <property type="match status" value="1"/>
</dbReference>
<evidence type="ECO:0000256" key="5">
    <source>
        <dbReference type="ARBA" id="ARBA00022630"/>
    </source>
</evidence>
<evidence type="ECO:0000256" key="14">
    <source>
        <dbReference type="ARBA" id="ARBA00049342"/>
    </source>
</evidence>
<dbReference type="CDD" id="cd06206">
    <property type="entry name" value="bifunctional_CYPOR"/>
    <property type="match status" value="1"/>
</dbReference>